<keyword evidence="1" id="KW-0472">Membrane</keyword>
<dbReference type="Proteomes" id="UP000186808">
    <property type="component" value="Unassembled WGS sequence"/>
</dbReference>
<reference evidence="3 5" key="2">
    <citation type="submission" date="2018-06" db="EMBL/GenBank/DDBJ databases">
        <authorList>
            <consortium name="Pathogen Informatics"/>
            <person name="Doyle S."/>
        </authorList>
    </citation>
    <scope>NUCLEOTIDE SEQUENCE [LARGE SCALE GENOMIC DNA]</scope>
    <source>
        <strain evidence="3 5">NCTC11401</strain>
    </source>
</reference>
<keyword evidence="1" id="KW-0812">Transmembrane</keyword>
<sequence>MSDARKIFKGKYGEYEKGTMHVQEGGTVPKILRKVKRSENDDNEIHFIEKMEDGARGSVVKEKICLDFYGLAAKSPSSRIGLHQQDYMTDLLFKYFKAKGWEHEEIEEISREFLANMTYYGSAHNRQYVTFLGKKIDQYSDLGHEFVEYIREHERPPEVVVKDGREYPLDGLMKIAAMAKILGDPDWLGGSGGNSGFTIEDGRAEAIIVDSGLALSSEHPDKFLSKDIQFGNAIDFEIRFESLTERQKDEYIGTLNKFICCENQGALIEYIVKRNGAFNTQKDDSGHPIILLDDKATIDIISKITENLNVLAQTYSNELELYRKKYNLPETVPLTEFAIEIAAQEEQFTDTVENDVLISEQTAEVKKCESNYSFLLKAGLAVSAGLVMSLVAGFALKKVAQEDVPNDYKSSLGIGSALALGGFGLYKAASTIKKRLSDAKNTQEEDQELNLRQDMK</sequence>
<proteinExistence type="predicted"/>
<evidence type="ECO:0000256" key="1">
    <source>
        <dbReference type="SAM" id="Phobius"/>
    </source>
</evidence>
<dbReference type="EMBL" id="FTNL01000005">
    <property type="protein sequence ID" value="SIR02756.1"/>
    <property type="molecule type" value="Genomic_DNA"/>
</dbReference>
<dbReference type="AlphaFoldDB" id="A0A377GMQ5"/>
<evidence type="ECO:0000313" key="5">
    <source>
        <dbReference type="Proteomes" id="UP000254374"/>
    </source>
</evidence>
<evidence type="ECO:0000313" key="4">
    <source>
        <dbReference type="Proteomes" id="UP000186808"/>
    </source>
</evidence>
<feature type="transmembrane region" description="Helical" evidence="1">
    <location>
        <begin position="374"/>
        <end position="396"/>
    </location>
</feature>
<feature type="transmembrane region" description="Helical" evidence="1">
    <location>
        <begin position="408"/>
        <end position="426"/>
    </location>
</feature>
<gene>
    <name evidence="3" type="ORF">NCTC11401_02961</name>
    <name evidence="2" type="ORF">SAMN05421777_105138</name>
</gene>
<dbReference type="STRING" id="464.Lgor_0516"/>
<dbReference type="RefSeq" id="WP_058467032.1">
    <property type="nucleotide sequence ID" value="NZ_CAAAIX010000023.1"/>
</dbReference>
<evidence type="ECO:0000313" key="3">
    <source>
        <dbReference type="EMBL" id="STO26109.1"/>
    </source>
</evidence>
<accession>A0A377GMQ5</accession>
<dbReference type="EMBL" id="UGGV01000001">
    <property type="protein sequence ID" value="STO26109.1"/>
    <property type="molecule type" value="Genomic_DNA"/>
</dbReference>
<keyword evidence="1" id="KW-1133">Transmembrane helix</keyword>
<protein>
    <submittedName>
        <fullName evidence="3">Uncharacterized protein</fullName>
    </submittedName>
</protein>
<organism evidence="3 5">
    <name type="scientific">Fluoribacter gormanii</name>
    <dbReference type="NCBI Taxonomy" id="464"/>
    <lineage>
        <taxon>Bacteria</taxon>
        <taxon>Pseudomonadati</taxon>
        <taxon>Pseudomonadota</taxon>
        <taxon>Gammaproteobacteria</taxon>
        <taxon>Legionellales</taxon>
        <taxon>Legionellaceae</taxon>
        <taxon>Fluoribacter</taxon>
    </lineage>
</organism>
<dbReference type="Proteomes" id="UP000254374">
    <property type="component" value="Unassembled WGS sequence"/>
</dbReference>
<name>A0A377GMQ5_9GAMM</name>
<keyword evidence="4" id="KW-1185">Reference proteome</keyword>
<dbReference type="OrthoDB" id="5656845at2"/>
<reference evidence="2 4" key="1">
    <citation type="submission" date="2017-01" db="EMBL/GenBank/DDBJ databases">
        <authorList>
            <person name="Varghese N."/>
            <person name="Submissions S."/>
        </authorList>
    </citation>
    <scope>NUCLEOTIDE SEQUENCE [LARGE SCALE GENOMIC DNA]</scope>
    <source>
        <strain evidence="2 4">ATCC 33342</strain>
    </source>
</reference>
<evidence type="ECO:0000313" key="2">
    <source>
        <dbReference type="EMBL" id="SIR02756.1"/>
    </source>
</evidence>